<dbReference type="Gene3D" id="2.40.50.100">
    <property type="match status" value="1"/>
</dbReference>
<dbReference type="RefSeq" id="WP_103879062.1">
    <property type="nucleotide sequence ID" value="NZ_FNVG01000003.1"/>
</dbReference>
<dbReference type="Gene3D" id="2.40.420.20">
    <property type="match status" value="1"/>
</dbReference>
<keyword evidence="3" id="KW-1185">Reference proteome</keyword>
<keyword evidence="1" id="KW-0175">Coiled coil</keyword>
<dbReference type="GO" id="GO:0015562">
    <property type="term" value="F:efflux transmembrane transporter activity"/>
    <property type="evidence" value="ECO:0007669"/>
    <property type="project" value="TreeGrafter"/>
</dbReference>
<evidence type="ECO:0000313" key="3">
    <source>
        <dbReference type="Proteomes" id="UP000236721"/>
    </source>
</evidence>
<evidence type="ECO:0000313" key="2">
    <source>
        <dbReference type="EMBL" id="SEF71971.1"/>
    </source>
</evidence>
<dbReference type="Gene3D" id="1.10.287.470">
    <property type="entry name" value="Helix hairpin bin"/>
    <property type="match status" value="1"/>
</dbReference>
<protein>
    <recommendedName>
        <fullName evidence="4">HlyD family secretion protein</fullName>
    </recommendedName>
</protein>
<dbReference type="PANTHER" id="PTHR30469">
    <property type="entry name" value="MULTIDRUG RESISTANCE PROTEIN MDTA"/>
    <property type="match status" value="1"/>
</dbReference>
<dbReference type="Gene3D" id="2.40.30.170">
    <property type="match status" value="1"/>
</dbReference>
<gene>
    <name evidence="2" type="ORF">SAMN04488244_10382</name>
</gene>
<dbReference type="Proteomes" id="UP000236721">
    <property type="component" value="Unassembled WGS sequence"/>
</dbReference>
<feature type="coiled-coil region" evidence="1">
    <location>
        <begin position="110"/>
        <end position="137"/>
    </location>
</feature>
<evidence type="ECO:0000256" key="1">
    <source>
        <dbReference type="SAM" id="Coils"/>
    </source>
</evidence>
<evidence type="ECO:0008006" key="4">
    <source>
        <dbReference type="Google" id="ProtNLM"/>
    </source>
</evidence>
<dbReference type="AlphaFoldDB" id="A0A1H5UCC6"/>
<accession>A0A1H5UCC6</accession>
<reference evidence="3" key="1">
    <citation type="submission" date="2016-10" db="EMBL/GenBank/DDBJ databases">
        <authorList>
            <person name="Varghese N."/>
            <person name="Submissions S."/>
        </authorList>
    </citation>
    <scope>NUCLEOTIDE SEQUENCE [LARGE SCALE GENOMIC DNA]</scope>
    <source>
        <strain evidence="3">CGMCC 1.7062</strain>
    </source>
</reference>
<sequence length="438" mass="48659">MKSLNKKLLFFPAFAVGVIALIAAINLRPDLPTKPAGDRARVVETTVLQPTLSAPVAVGFGRVEPKVEWQAIAEVSGQVIYKHPELEKGKVVSAGTEILRIDPLDYELKLSQAIADLKSSETQLARLDQEETNLRQTLAIEMNRLKLTENEYQRRLDLNKRGLTSQSDVDTQKQNMLSQQKLVQEINNQLSLMPDERQVAQALVKVNQAKEREAQRSLEKTRIILPETMRISQVDAEINQVVNLQQTMVAAHATDVMEVEAQLSIHDLQLLSDTLSWDVISEHDQHRALEALSAQVELSSGNLQVSWPARVARVSETVDPNQATAGVILEIVQKPTVNGLAGSPVLVNGMFVKATIEGQKQQSWLIPERALHGDTVYLMNTDNRLQMKSVKVQYRRDNMVIISGDFQGGEQVILNDLLPAIEGMLLRNITPSDGEGNL</sequence>
<dbReference type="EMBL" id="FNVG01000003">
    <property type="protein sequence ID" value="SEF71971.1"/>
    <property type="molecule type" value="Genomic_DNA"/>
</dbReference>
<dbReference type="SUPFAM" id="SSF111369">
    <property type="entry name" value="HlyD-like secretion proteins"/>
    <property type="match status" value="1"/>
</dbReference>
<name>A0A1H5UCC6_9VIBR</name>
<dbReference type="GO" id="GO:1990281">
    <property type="term" value="C:efflux pump complex"/>
    <property type="evidence" value="ECO:0007669"/>
    <property type="project" value="TreeGrafter"/>
</dbReference>
<proteinExistence type="predicted"/>
<dbReference type="OrthoDB" id="5645220at2"/>
<dbReference type="PANTHER" id="PTHR30469:SF12">
    <property type="entry name" value="MULTIDRUG RESISTANCE PROTEIN MDTA"/>
    <property type="match status" value="1"/>
</dbReference>
<organism evidence="2 3">
    <name type="scientific">Vibrio hangzhouensis</name>
    <dbReference type="NCBI Taxonomy" id="462991"/>
    <lineage>
        <taxon>Bacteria</taxon>
        <taxon>Pseudomonadati</taxon>
        <taxon>Pseudomonadota</taxon>
        <taxon>Gammaproteobacteria</taxon>
        <taxon>Vibrionales</taxon>
        <taxon>Vibrionaceae</taxon>
        <taxon>Vibrio</taxon>
    </lineage>
</organism>